<comment type="similarity">
    <text evidence="1">Belongs to the short-chain dehydrogenases/reductases (SDR) family.</text>
</comment>
<reference evidence="2 3" key="1">
    <citation type="submission" date="2024-09" db="EMBL/GenBank/DDBJ databases">
        <authorList>
            <person name="Sun Q."/>
            <person name="Mori K."/>
        </authorList>
    </citation>
    <scope>NUCLEOTIDE SEQUENCE [LARGE SCALE GENOMIC DNA]</scope>
    <source>
        <strain evidence="2 3">JCM 11411</strain>
    </source>
</reference>
<organism evidence="2 3">
    <name type="scientific">Rhodococcus baikonurensis</name>
    <dbReference type="NCBI Taxonomy" id="172041"/>
    <lineage>
        <taxon>Bacteria</taxon>
        <taxon>Bacillati</taxon>
        <taxon>Actinomycetota</taxon>
        <taxon>Actinomycetes</taxon>
        <taxon>Mycobacteriales</taxon>
        <taxon>Nocardiaceae</taxon>
        <taxon>Rhodococcus</taxon>
        <taxon>Rhodococcus erythropolis group</taxon>
    </lineage>
</organism>
<dbReference type="InterPro" id="IPR002347">
    <property type="entry name" value="SDR_fam"/>
</dbReference>
<dbReference type="InterPro" id="IPR020904">
    <property type="entry name" value="Sc_DH/Rdtase_CS"/>
</dbReference>
<dbReference type="GO" id="GO:0016491">
    <property type="term" value="F:oxidoreductase activity"/>
    <property type="evidence" value="ECO:0007669"/>
    <property type="project" value="UniProtKB-KW"/>
</dbReference>
<evidence type="ECO:0000313" key="2">
    <source>
        <dbReference type="EMBL" id="MFB9783605.1"/>
    </source>
</evidence>
<keyword evidence="2" id="KW-0560">Oxidoreductase</keyword>
<evidence type="ECO:0000256" key="1">
    <source>
        <dbReference type="ARBA" id="ARBA00006484"/>
    </source>
</evidence>
<sequence length="251" mass="25878">MTDRMFRLDGKVAVVTGASQGIGAAIAQAFAEAGADLLLVARRHGALTEFADKLRAGTGRQVVTVVADVTAGDTPTLIAERARATWSGIDVLVNNAYSSGGVLGPVLDLEDTVWDDVLAANVIAPFRLCRELVPLMAGRSGSSVINVVSGSGFLPSPGIGAYGVSKAALWMLTRQLAGELAPDVRVNALCPGTVSPDGEPAHQAHVDLLSLVPMGRLGRPKEMAGAAVYLASSAASYTTGEVVFVNGGRPW</sequence>
<dbReference type="CDD" id="cd05233">
    <property type="entry name" value="SDR_c"/>
    <property type="match status" value="1"/>
</dbReference>
<gene>
    <name evidence="2" type="ORF">ACFFQ6_28275</name>
</gene>
<dbReference type="SUPFAM" id="SSF51735">
    <property type="entry name" value="NAD(P)-binding Rossmann-fold domains"/>
    <property type="match status" value="1"/>
</dbReference>
<keyword evidence="3" id="KW-1185">Reference proteome</keyword>
<proteinExistence type="inferred from homology"/>
<dbReference type="PANTHER" id="PTHR43943:SF2">
    <property type="entry name" value="DEHYDROGENASE_REDUCTASE 4"/>
    <property type="match status" value="1"/>
</dbReference>
<dbReference type="RefSeq" id="WP_151097208.1">
    <property type="nucleotide sequence ID" value="NZ_JBHMAS010000071.1"/>
</dbReference>
<dbReference type="PRINTS" id="PR00080">
    <property type="entry name" value="SDRFAMILY"/>
</dbReference>
<dbReference type="Gene3D" id="3.40.50.720">
    <property type="entry name" value="NAD(P)-binding Rossmann-like Domain"/>
    <property type="match status" value="1"/>
</dbReference>
<name>A0ABV5XM92_9NOCA</name>
<protein>
    <submittedName>
        <fullName evidence="2">SDR family NAD(P)-dependent oxidoreductase</fullName>
        <ecNumber evidence="2">1.1.1.-</ecNumber>
    </submittedName>
</protein>
<comment type="caution">
    <text evidence="2">The sequence shown here is derived from an EMBL/GenBank/DDBJ whole genome shotgun (WGS) entry which is preliminary data.</text>
</comment>
<dbReference type="EC" id="1.1.1.-" evidence="2"/>
<dbReference type="Pfam" id="PF13561">
    <property type="entry name" value="adh_short_C2"/>
    <property type="match status" value="1"/>
</dbReference>
<dbReference type="PRINTS" id="PR00081">
    <property type="entry name" value="GDHRDH"/>
</dbReference>
<dbReference type="EMBL" id="JBHMAS010000071">
    <property type="protein sequence ID" value="MFB9783605.1"/>
    <property type="molecule type" value="Genomic_DNA"/>
</dbReference>
<dbReference type="Proteomes" id="UP001589587">
    <property type="component" value="Unassembled WGS sequence"/>
</dbReference>
<dbReference type="InterPro" id="IPR036291">
    <property type="entry name" value="NAD(P)-bd_dom_sf"/>
</dbReference>
<dbReference type="PROSITE" id="PS00061">
    <property type="entry name" value="ADH_SHORT"/>
    <property type="match status" value="1"/>
</dbReference>
<accession>A0ABV5XM92</accession>
<dbReference type="PANTHER" id="PTHR43943">
    <property type="entry name" value="DEHYDROGENASE/REDUCTASE (SDR FAMILY) MEMBER 4"/>
    <property type="match status" value="1"/>
</dbReference>
<evidence type="ECO:0000313" key="3">
    <source>
        <dbReference type="Proteomes" id="UP001589587"/>
    </source>
</evidence>